<accession>A0ABS3KX74</accession>
<evidence type="ECO:0000256" key="1">
    <source>
        <dbReference type="SAM" id="Phobius"/>
    </source>
</evidence>
<dbReference type="EMBL" id="JACTNG010000011">
    <property type="protein sequence ID" value="MBO1080946.1"/>
    <property type="molecule type" value="Genomic_DNA"/>
</dbReference>
<feature type="transmembrane region" description="Helical" evidence="1">
    <location>
        <begin position="43"/>
        <end position="66"/>
    </location>
</feature>
<feature type="transmembrane region" description="Helical" evidence="1">
    <location>
        <begin position="12"/>
        <end position="31"/>
    </location>
</feature>
<evidence type="ECO:0000313" key="3">
    <source>
        <dbReference type="EMBL" id="MBO1080946.1"/>
    </source>
</evidence>
<dbReference type="Pfam" id="PF00487">
    <property type="entry name" value="FA_desaturase"/>
    <property type="match status" value="1"/>
</dbReference>
<protein>
    <submittedName>
        <fullName evidence="3">Fatty acid desaturase</fullName>
    </submittedName>
</protein>
<gene>
    <name evidence="3" type="ORF">IAI61_18035</name>
</gene>
<feature type="transmembrane region" description="Helical" evidence="1">
    <location>
        <begin position="140"/>
        <end position="162"/>
    </location>
</feature>
<dbReference type="InterPro" id="IPR005804">
    <property type="entry name" value="FA_desaturase_dom"/>
</dbReference>
<keyword evidence="1" id="KW-0812">Transmembrane</keyword>
<keyword evidence="1" id="KW-0472">Membrane</keyword>
<evidence type="ECO:0000313" key="4">
    <source>
        <dbReference type="Proteomes" id="UP001518989"/>
    </source>
</evidence>
<feature type="transmembrane region" description="Helical" evidence="1">
    <location>
        <begin position="168"/>
        <end position="189"/>
    </location>
</feature>
<dbReference type="RefSeq" id="WP_207419119.1">
    <property type="nucleotide sequence ID" value="NZ_CP061177.1"/>
</dbReference>
<feature type="domain" description="Fatty acid desaturase" evidence="2">
    <location>
        <begin position="45"/>
        <end position="147"/>
    </location>
</feature>
<organism evidence="3 4">
    <name type="scientific">Roseomonas haemaphysalidis</name>
    <dbReference type="NCBI Taxonomy" id="2768162"/>
    <lineage>
        <taxon>Bacteria</taxon>
        <taxon>Pseudomonadati</taxon>
        <taxon>Pseudomonadota</taxon>
        <taxon>Alphaproteobacteria</taxon>
        <taxon>Acetobacterales</taxon>
        <taxon>Roseomonadaceae</taxon>
        <taxon>Roseomonas</taxon>
    </lineage>
</organism>
<proteinExistence type="predicted"/>
<keyword evidence="1" id="KW-1133">Transmembrane helix</keyword>
<reference evidence="3 4" key="1">
    <citation type="submission" date="2020-09" db="EMBL/GenBank/DDBJ databases">
        <title>Roseomonas.</title>
        <authorList>
            <person name="Zhu W."/>
        </authorList>
    </citation>
    <scope>NUCLEOTIDE SEQUENCE [LARGE SCALE GENOMIC DNA]</scope>
    <source>
        <strain evidence="3 4">573</strain>
    </source>
</reference>
<keyword evidence="4" id="KW-1185">Reference proteome</keyword>
<sequence length="245" mass="27471">MPLSPPPAVIRGQGAIGLTLALLVLAAWLALHVYGVYFHRWSGWSWLVVPPLMALQTWLSVGLFIIAHDAIHGSLAPGHRCLNRAMGQLCVGLYAGFRFRRLEANHHLHHSESGTEGDPDFDPDAPGRLLPWFYRFFRTYFGLVEFAVLTVWLGVAIFVLGAHPANLIAFWGLPALLSAFQLFFFGTWLPHHHDGSAFGDGHNARSNGFGPLASLLTCFHFGRHHEHHLHPYLPWWRIPDLSREG</sequence>
<evidence type="ECO:0000259" key="2">
    <source>
        <dbReference type="Pfam" id="PF00487"/>
    </source>
</evidence>
<dbReference type="Proteomes" id="UP001518989">
    <property type="component" value="Unassembled WGS sequence"/>
</dbReference>
<name>A0ABS3KX74_9PROT</name>
<comment type="caution">
    <text evidence="3">The sequence shown here is derived from an EMBL/GenBank/DDBJ whole genome shotgun (WGS) entry which is preliminary data.</text>
</comment>